<evidence type="ECO:0000256" key="1">
    <source>
        <dbReference type="ARBA" id="ARBA00001947"/>
    </source>
</evidence>
<dbReference type="Gene3D" id="3.40.140.10">
    <property type="entry name" value="Cytidine Deaminase, domain 2"/>
    <property type="match status" value="1"/>
</dbReference>
<name>A0A850GXR4_9SPHN</name>
<dbReference type="InterPro" id="IPR016473">
    <property type="entry name" value="dCMP_deaminase"/>
</dbReference>
<evidence type="ECO:0000259" key="5">
    <source>
        <dbReference type="PROSITE" id="PS51747"/>
    </source>
</evidence>
<keyword evidence="4" id="KW-0479">Metal-binding</keyword>
<comment type="caution">
    <text evidence="6">The sequence shown here is derived from an EMBL/GenBank/DDBJ whole genome shotgun (WGS) entry which is preliminary data.</text>
</comment>
<keyword evidence="4" id="KW-0862">Zinc</keyword>
<evidence type="ECO:0000256" key="3">
    <source>
        <dbReference type="PIRSR" id="PIRSR006019-1"/>
    </source>
</evidence>
<dbReference type="EMBL" id="JABWGV010000001">
    <property type="protein sequence ID" value="NVD44361.1"/>
    <property type="molecule type" value="Genomic_DNA"/>
</dbReference>
<feature type="active site" description="Proton donor" evidence="3">
    <location>
        <position position="71"/>
    </location>
</feature>
<comment type="cofactor">
    <cofactor evidence="1 4">
        <name>Zn(2+)</name>
        <dbReference type="ChEBI" id="CHEBI:29105"/>
    </cofactor>
</comment>
<feature type="binding site" evidence="4">
    <location>
        <position position="107"/>
    </location>
    <ligand>
        <name>Zn(2+)</name>
        <dbReference type="ChEBI" id="CHEBI:29105"/>
        <note>catalytic</note>
    </ligand>
</feature>
<dbReference type="GO" id="GO:0006220">
    <property type="term" value="P:pyrimidine nucleotide metabolic process"/>
    <property type="evidence" value="ECO:0007669"/>
    <property type="project" value="InterPro"/>
</dbReference>
<feature type="binding site" evidence="4">
    <location>
        <position position="110"/>
    </location>
    <ligand>
        <name>Zn(2+)</name>
        <dbReference type="ChEBI" id="CHEBI:29105"/>
        <note>catalytic</note>
    </ligand>
</feature>
<evidence type="ECO:0000313" key="6">
    <source>
        <dbReference type="EMBL" id="NVD44361.1"/>
    </source>
</evidence>
<dbReference type="Proteomes" id="UP000561438">
    <property type="component" value="Unassembled WGS sequence"/>
</dbReference>
<dbReference type="GO" id="GO:0004132">
    <property type="term" value="F:dCMP deaminase activity"/>
    <property type="evidence" value="ECO:0007669"/>
    <property type="project" value="InterPro"/>
</dbReference>
<dbReference type="Pfam" id="PF00383">
    <property type="entry name" value="dCMP_cyt_deam_1"/>
    <property type="match status" value="1"/>
</dbReference>
<evidence type="ECO:0000256" key="2">
    <source>
        <dbReference type="ARBA" id="ARBA00022801"/>
    </source>
</evidence>
<dbReference type="CDD" id="cd01286">
    <property type="entry name" value="deoxycytidylate_deaminase"/>
    <property type="match status" value="1"/>
</dbReference>
<protein>
    <submittedName>
        <fullName evidence="6">dCMP deaminase family protein</fullName>
    </submittedName>
</protein>
<dbReference type="InterPro" id="IPR035105">
    <property type="entry name" value="Deoxycytidylate_deaminase_dom"/>
</dbReference>
<dbReference type="InterPro" id="IPR016193">
    <property type="entry name" value="Cytidine_deaminase-like"/>
</dbReference>
<keyword evidence="2" id="KW-0378">Hydrolase</keyword>
<reference evidence="6 7" key="1">
    <citation type="submission" date="2020-06" db="EMBL/GenBank/DDBJ databases">
        <title>Altererythrobacter sp. HHU K3-1.</title>
        <authorList>
            <person name="Zhang D."/>
            <person name="Xue H."/>
        </authorList>
    </citation>
    <scope>NUCLEOTIDE SEQUENCE [LARGE SCALE GENOMIC DNA]</scope>
    <source>
        <strain evidence="6 7">HHU K3-1</strain>
    </source>
</reference>
<dbReference type="GO" id="GO:0005737">
    <property type="term" value="C:cytoplasm"/>
    <property type="evidence" value="ECO:0007669"/>
    <property type="project" value="TreeGrafter"/>
</dbReference>
<keyword evidence="7" id="KW-1185">Reference proteome</keyword>
<dbReference type="SUPFAM" id="SSF53927">
    <property type="entry name" value="Cytidine deaminase-like"/>
    <property type="match status" value="1"/>
</dbReference>
<dbReference type="InterPro" id="IPR002125">
    <property type="entry name" value="CMP_dCMP_dom"/>
</dbReference>
<sequence length="165" mass="18108">MSERWDKHFIGLALANAQMSKDPSTRVGAVIVGPDREIVSTGFNGFPRGIADTNERLCDRDTKLKIIVHAEMNAILNAARIGTALKGCTLYLAATDETGLVWGGPPCTRCTVETIQSGISQIVSLPFKSGPSKWTDDIEYARDLLREAQVNYRETELFYSRAVAS</sequence>
<organism evidence="6 7">
    <name type="scientific">Qipengyuania atrilutea</name>
    <dbReference type="NCBI Taxonomy" id="2744473"/>
    <lineage>
        <taxon>Bacteria</taxon>
        <taxon>Pseudomonadati</taxon>
        <taxon>Pseudomonadota</taxon>
        <taxon>Alphaproteobacteria</taxon>
        <taxon>Sphingomonadales</taxon>
        <taxon>Erythrobacteraceae</taxon>
        <taxon>Qipengyuania</taxon>
    </lineage>
</organism>
<dbReference type="AlphaFoldDB" id="A0A850GXR4"/>
<evidence type="ECO:0000256" key="4">
    <source>
        <dbReference type="PIRSR" id="PIRSR006019-2"/>
    </source>
</evidence>
<dbReference type="InterPro" id="IPR015517">
    <property type="entry name" value="dCMP_deaminase-rel"/>
</dbReference>
<proteinExistence type="predicted"/>
<dbReference type="RefSeq" id="WP_176266603.1">
    <property type="nucleotide sequence ID" value="NZ_JABWGV010000001.1"/>
</dbReference>
<dbReference type="PROSITE" id="PS51747">
    <property type="entry name" value="CYT_DCMP_DEAMINASES_2"/>
    <property type="match status" value="1"/>
</dbReference>
<dbReference type="PANTHER" id="PTHR11086:SF18">
    <property type="entry name" value="DEOXYCYTIDYLATE DEAMINASE"/>
    <property type="match status" value="1"/>
</dbReference>
<feature type="binding site" evidence="4">
    <location>
        <position position="69"/>
    </location>
    <ligand>
        <name>Zn(2+)</name>
        <dbReference type="ChEBI" id="CHEBI:29105"/>
        <note>catalytic</note>
    </ligand>
</feature>
<dbReference type="PANTHER" id="PTHR11086">
    <property type="entry name" value="DEOXYCYTIDYLATE DEAMINASE-RELATED"/>
    <property type="match status" value="1"/>
</dbReference>
<gene>
    <name evidence="6" type="ORF">HUV48_04950</name>
</gene>
<evidence type="ECO:0000313" key="7">
    <source>
        <dbReference type="Proteomes" id="UP000561438"/>
    </source>
</evidence>
<dbReference type="PIRSF" id="PIRSF006019">
    <property type="entry name" value="dCMP_deaminase"/>
    <property type="match status" value="1"/>
</dbReference>
<accession>A0A850GXR4</accession>
<feature type="domain" description="CMP/dCMP-type deaminase" evidence="5">
    <location>
        <begin position="4"/>
        <end position="145"/>
    </location>
</feature>
<dbReference type="GO" id="GO:0008270">
    <property type="term" value="F:zinc ion binding"/>
    <property type="evidence" value="ECO:0007669"/>
    <property type="project" value="InterPro"/>
</dbReference>